<dbReference type="GO" id="GO:0016747">
    <property type="term" value="F:acyltransferase activity, transferring groups other than amino-acyl groups"/>
    <property type="evidence" value="ECO:0007669"/>
    <property type="project" value="InterPro"/>
</dbReference>
<dbReference type="RefSeq" id="WP_021708486.1">
    <property type="nucleotide sequence ID" value="NZ_BAOB01000074.1"/>
</dbReference>
<feature type="domain" description="N-acetyltransferase" evidence="1">
    <location>
        <begin position="3"/>
        <end position="163"/>
    </location>
</feature>
<dbReference type="InterPro" id="IPR016181">
    <property type="entry name" value="Acyl_CoA_acyltransferase"/>
</dbReference>
<dbReference type="Proteomes" id="UP000016567">
    <property type="component" value="Unassembled WGS sequence"/>
</dbReference>
<dbReference type="PANTHER" id="PTHR43415">
    <property type="entry name" value="SPERMIDINE N(1)-ACETYLTRANSFERASE"/>
    <property type="match status" value="1"/>
</dbReference>
<dbReference type="PANTHER" id="PTHR43415:SF3">
    <property type="entry name" value="GNAT-FAMILY ACETYLTRANSFERASE"/>
    <property type="match status" value="1"/>
</dbReference>
<evidence type="ECO:0000259" key="1">
    <source>
        <dbReference type="PROSITE" id="PS51186"/>
    </source>
</evidence>
<comment type="caution">
    <text evidence="2">The sequence shown here is derived from an EMBL/GenBank/DDBJ whole genome shotgun (WGS) entry which is preliminary data.</text>
</comment>
<protein>
    <submittedName>
        <fullName evidence="2">Putative N-acetyltransferase</fullName>
    </submittedName>
</protein>
<dbReference type="AlphaFoldDB" id="U3A3X1"/>
<dbReference type="eggNOG" id="COG0456">
    <property type="taxonomic scope" value="Bacteria"/>
</dbReference>
<organism evidence="2 3">
    <name type="scientific">Vibrio azureus NBRC 104587</name>
    <dbReference type="NCBI Taxonomy" id="1219077"/>
    <lineage>
        <taxon>Bacteria</taxon>
        <taxon>Pseudomonadati</taxon>
        <taxon>Pseudomonadota</taxon>
        <taxon>Gammaproteobacteria</taxon>
        <taxon>Vibrionales</taxon>
        <taxon>Vibrionaceae</taxon>
        <taxon>Vibrio</taxon>
    </lineage>
</organism>
<evidence type="ECO:0000313" key="2">
    <source>
        <dbReference type="EMBL" id="GAD74706.1"/>
    </source>
</evidence>
<dbReference type="STRING" id="1219077.VAZ01S_013_01140"/>
<dbReference type="OrthoDB" id="336415at2"/>
<accession>U3A3X1</accession>
<dbReference type="Gene3D" id="3.40.630.30">
    <property type="match status" value="1"/>
</dbReference>
<sequence>MEIIIRRTEPSDARAIKEIYECENAYKGTLQLPLPSQDMWDKRLSNMPDHVYSYVALLDNEIVGNLGFEVCTNPRRRHVGSLGMGVKDNVQGKGVGSALLAKVTDLADNWLNLTRLELTVYVDNERAISLYKKFGFQIEGESIAFAFRQGEYVNVYHMARIAKAVREK</sequence>
<gene>
    <name evidence="2" type="ORF">VAZ01S_013_01140</name>
</gene>
<proteinExistence type="predicted"/>
<dbReference type="SUPFAM" id="SSF55729">
    <property type="entry name" value="Acyl-CoA N-acyltransferases (Nat)"/>
    <property type="match status" value="1"/>
</dbReference>
<keyword evidence="3" id="KW-1185">Reference proteome</keyword>
<keyword evidence="2" id="KW-0808">Transferase</keyword>
<reference evidence="2 3" key="1">
    <citation type="submission" date="2013-09" db="EMBL/GenBank/DDBJ databases">
        <title>Whole genome shotgun sequence of Vibrio azureus NBRC 104587.</title>
        <authorList>
            <person name="Isaki S."/>
            <person name="Hosoyama A."/>
            <person name="Numata M."/>
            <person name="Hashimoto M."/>
            <person name="Hosoyama Y."/>
            <person name="Tsuchikane K."/>
            <person name="Noguchi M."/>
            <person name="Hirakata S."/>
            <person name="Ichikawa N."/>
            <person name="Ohji S."/>
            <person name="Yamazoe A."/>
            <person name="Fujita N."/>
        </authorList>
    </citation>
    <scope>NUCLEOTIDE SEQUENCE [LARGE SCALE GENOMIC DNA]</scope>
    <source>
        <strain evidence="2 3">NBRC 104587</strain>
    </source>
</reference>
<dbReference type="EMBL" id="BATL01000013">
    <property type="protein sequence ID" value="GAD74706.1"/>
    <property type="molecule type" value="Genomic_DNA"/>
</dbReference>
<dbReference type="PROSITE" id="PS51186">
    <property type="entry name" value="GNAT"/>
    <property type="match status" value="1"/>
</dbReference>
<dbReference type="InterPro" id="IPR000182">
    <property type="entry name" value="GNAT_dom"/>
</dbReference>
<dbReference type="CDD" id="cd04301">
    <property type="entry name" value="NAT_SF"/>
    <property type="match status" value="1"/>
</dbReference>
<dbReference type="Pfam" id="PF00583">
    <property type="entry name" value="Acetyltransf_1"/>
    <property type="match status" value="1"/>
</dbReference>
<name>U3A3X1_9VIBR</name>
<evidence type="ECO:0000313" key="3">
    <source>
        <dbReference type="Proteomes" id="UP000016567"/>
    </source>
</evidence>